<dbReference type="InParanoid" id="A3GH82"/>
<evidence type="ECO:0000256" key="2">
    <source>
        <dbReference type="ARBA" id="ARBA00022801"/>
    </source>
</evidence>
<dbReference type="Pfam" id="PF01150">
    <property type="entry name" value="GDA1_CD39"/>
    <property type="match status" value="1"/>
</dbReference>
<keyword evidence="7" id="KW-1133">Transmembrane helix</keyword>
<evidence type="ECO:0000313" key="8">
    <source>
        <dbReference type="EMBL" id="EAZ63008.2"/>
    </source>
</evidence>
<keyword evidence="4" id="KW-0067">ATP-binding</keyword>
<dbReference type="GeneID" id="4851631"/>
<feature type="transmembrane region" description="Helical" evidence="7">
    <location>
        <begin position="507"/>
        <end position="525"/>
    </location>
</feature>
<dbReference type="Proteomes" id="UP000002258">
    <property type="component" value="Chromosome 1"/>
</dbReference>
<protein>
    <submittedName>
        <fullName evidence="8">Yeast Nucleoside Diphosphatase</fullName>
        <ecNumber evidence="8">3.6.1.42</ecNumber>
    </submittedName>
</protein>
<feature type="binding site" evidence="4">
    <location>
        <begin position="188"/>
        <end position="192"/>
    </location>
    <ligand>
        <name>ATP</name>
        <dbReference type="ChEBI" id="CHEBI:30616"/>
    </ligand>
</feature>
<dbReference type="EC" id="3.6.1.42" evidence="8"/>
<dbReference type="GO" id="GO:0006256">
    <property type="term" value="P:UDP catabolic process"/>
    <property type="evidence" value="ECO:0007669"/>
    <property type="project" value="TreeGrafter"/>
</dbReference>
<name>A3GH82_PICST</name>
<evidence type="ECO:0000256" key="1">
    <source>
        <dbReference type="ARBA" id="ARBA00009283"/>
    </source>
</evidence>
<dbReference type="STRING" id="322104.A3GH82"/>
<evidence type="ECO:0000256" key="3">
    <source>
        <dbReference type="PIRSR" id="PIRSR600407-1"/>
    </source>
</evidence>
<keyword evidence="9" id="KW-1185">Reference proteome</keyword>
<keyword evidence="7" id="KW-0472">Membrane</keyword>
<dbReference type="RefSeq" id="XP_001387031.2">
    <property type="nucleotide sequence ID" value="XM_001386994.1"/>
</dbReference>
<dbReference type="GO" id="GO:0000139">
    <property type="term" value="C:Golgi membrane"/>
    <property type="evidence" value="ECO:0007669"/>
    <property type="project" value="EnsemblFungi"/>
</dbReference>
<evidence type="ECO:0000256" key="7">
    <source>
        <dbReference type="SAM" id="Phobius"/>
    </source>
</evidence>
<feature type="region of interest" description="Disordered" evidence="6">
    <location>
        <begin position="654"/>
        <end position="678"/>
    </location>
</feature>
<keyword evidence="2 5" id="KW-0378">Hydrolase</keyword>
<dbReference type="GO" id="GO:0046036">
    <property type="term" value="P:CTP metabolic process"/>
    <property type="evidence" value="ECO:0007669"/>
    <property type="project" value="TreeGrafter"/>
</dbReference>
<dbReference type="AlphaFoldDB" id="A3GH82"/>
<dbReference type="GO" id="GO:0005524">
    <property type="term" value="F:ATP binding"/>
    <property type="evidence" value="ECO:0007669"/>
    <property type="project" value="UniProtKB-KW"/>
</dbReference>
<keyword evidence="7" id="KW-0812">Transmembrane</keyword>
<dbReference type="EMBL" id="AAVQ01000002">
    <property type="protein sequence ID" value="EAZ63008.2"/>
    <property type="molecule type" value="Genomic_DNA"/>
</dbReference>
<dbReference type="InterPro" id="IPR000407">
    <property type="entry name" value="GDA1_CD39_NTPase"/>
</dbReference>
<feature type="active site" description="Proton acceptor" evidence="3">
    <location>
        <position position="153"/>
    </location>
</feature>
<dbReference type="PANTHER" id="PTHR11782:SF121">
    <property type="entry name" value="NUCLEOSIDE-DIPHOSPHATASE MIG-23"/>
    <property type="match status" value="1"/>
</dbReference>
<feature type="compositionally biased region" description="Polar residues" evidence="6">
    <location>
        <begin position="666"/>
        <end position="678"/>
    </location>
</feature>
<dbReference type="HOGENOM" id="CLU_010246_3_3_1"/>
<gene>
    <name evidence="8" type="primary">YND1</name>
    <name evidence="8" type="ORF">PICST_75213</name>
</gene>
<dbReference type="FunCoup" id="A3GH82">
    <property type="interactions" value="267"/>
</dbReference>
<dbReference type="OMA" id="HESIGFM"/>
<comment type="similarity">
    <text evidence="1 5">Belongs to the GDA1/CD39 NTPase family.</text>
</comment>
<accession>A3GH82</accession>
<keyword evidence="4" id="KW-0547">Nucleotide-binding</keyword>
<reference evidence="8 9" key="1">
    <citation type="journal article" date="2007" name="Nat. Biotechnol.">
        <title>Genome sequence of the lignocellulose-bioconverting and xylose-fermenting yeast Pichia stipitis.</title>
        <authorList>
            <person name="Jeffries T.W."/>
            <person name="Grigoriev I.V."/>
            <person name="Grimwood J."/>
            <person name="Laplaza J.M."/>
            <person name="Aerts A."/>
            <person name="Salamov A."/>
            <person name="Schmutz J."/>
            <person name="Lindquist E."/>
            <person name="Dehal P."/>
            <person name="Shapiro H."/>
            <person name="Jin Y.S."/>
            <person name="Passoth V."/>
            <person name="Richardson P.M."/>
        </authorList>
    </citation>
    <scope>NUCLEOTIDE SEQUENCE [LARGE SCALE GENOMIC DNA]</scope>
    <source>
        <strain evidence="9">ATCC 58785 / CBS 6054 / NBRC 10063 / NRRL Y-11545</strain>
    </source>
</reference>
<dbReference type="PANTHER" id="PTHR11782">
    <property type="entry name" value="ADENOSINE/GUANOSINE DIPHOSPHATASE"/>
    <property type="match status" value="1"/>
</dbReference>
<dbReference type="eggNOG" id="KOG1386">
    <property type="taxonomic scope" value="Eukaryota"/>
</dbReference>
<dbReference type="GO" id="GO:0004382">
    <property type="term" value="F:GDP phosphatase activity"/>
    <property type="evidence" value="ECO:0007669"/>
    <property type="project" value="UniProtKB-EC"/>
</dbReference>
<dbReference type="Gene3D" id="3.30.420.150">
    <property type="entry name" value="Exopolyphosphatase. Domain 2"/>
    <property type="match status" value="1"/>
</dbReference>
<evidence type="ECO:0000256" key="6">
    <source>
        <dbReference type="SAM" id="MobiDB-lite"/>
    </source>
</evidence>
<evidence type="ECO:0000313" key="9">
    <source>
        <dbReference type="Proteomes" id="UP000002258"/>
    </source>
</evidence>
<comment type="caution">
    <text evidence="8">The sequence shown here is derived from an EMBL/GenBank/DDBJ whole genome shotgun (WGS) entry which is preliminary data.</text>
</comment>
<evidence type="ECO:0000256" key="5">
    <source>
        <dbReference type="RuleBase" id="RU003833"/>
    </source>
</evidence>
<dbReference type="GO" id="GO:0045134">
    <property type="term" value="F:UDP phosphatase activity"/>
    <property type="evidence" value="ECO:0007669"/>
    <property type="project" value="TreeGrafter"/>
</dbReference>
<dbReference type="Gene3D" id="3.30.420.40">
    <property type="match status" value="1"/>
</dbReference>
<organism evidence="8 9">
    <name type="scientific">Scheffersomyces stipitis (strain ATCC 58785 / CBS 6054 / NBRC 10063 / NRRL Y-11545)</name>
    <name type="common">Yeast</name>
    <name type="synonym">Pichia stipitis</name>
    <dbReference type="NCBI Taxonomy" id="322104"/>
    <lineage>
        <taxon>Eukaryota</taxon>
        <taxon>Fungi</taxon>
        <taxon>Dikarya</taxon>
        <taxon>Ascomycota</taxon>
        <taxon>Saccharomycotina</taxon>
        <taxon>Pichiomycetes</taxon>
        <taxon>Debaryomycetaceae</taxon>
        <taxon>Scheffersomyces</taxon>
    </lineage>
</organism>
<dbReference type="PROSITE" id="PS01238">
    <property type="entry name" value="GDA1_CD39_NTPASE"/>
    <property type="match status" value="1"/>
</dbReference>
<dbReference type="OrthoDB" id="6372431at2759"/>
<dbReference type="KEGG" id="pic:PICST_75213"/>
<proteinExistence type="inferred from homology"/>
<evidence type="ECO:0000256" key="4">
    <source>
        <dbReference type="PIRSR" id="PIRSR600407-2"/>
    </source>
</evidence>
<dbReference type="GO" id="GO:0017111">
    <property type="term" value="F:ribonucleoside triphosphate phosphatase activity"/>
    <property type="evidence" value="ECO:0007669"/>
    <property type="project" value="EnsemblFungi"/>
</dbReference>
<sequence length="678" mass="76318">MAPPPNLYKYGIVIDSGSSGSRIQVYRWEDPSKTQSMHKKDKALLTSPPKIERDKKWSMKISPGISSYGKSKNFKKIWPDHYAKLMKFAEEVIPQQSIQDTPVYVLSTAGMRLLPEKVQKQILKETCSSIREHTKFVVEDCKDAVQTIDGETEGIYGWLALNYLMGQFNSYDTSKQLHESIGFMDMGGASTQIAFVPSSAAEIEAHNDDLSKVTLRNVDGTTQEWNVFVETWLGFGANEARRRYLNQLIAVSSIGSDEVPDYVDDACLPKGAEVTHSFEGKNYKFKGVGNYETCSKSIYPLLLKNKPCKDDPCLFNGIHGPRLNFEKDKFVGVSEYWYTANDIFQSGGEYNYHGFNEKVRGYCESDWKTILKNSKKGHYSNLDPDKFLKDACFKANWVMNVLHEGFDLPRLAVDVEDKGETTEMKETEQVHVPFKSADSVNGDELSWTLGKILQVASSQIKAAEEDSPQIGVYPSEISGKQFVPGGSLSPGIYYENDSDDEDENMHSVYSIVIVLLLFFFVYHFGRSHFAKWGYKVRKLHIPIPLKRAYNTAASKVPIINRFIYAHRGYGDFESQNETNMSLEEGGMSRMASNDRMASVLRTRSAINLNDNADIGNEAPASISPPLKGSKSFNNFMNKPFVVPMRNTQQIYQLGDNSSRDSLHRIPSNSSLSRGKGNT</sequence>